<dbReference type="OrthoDB" id="9802472at2"/>
<name>A0A4U6QAA8_9ACTN</name>
<dbReference type="InterPro" id="IPR014146">
    <property type="entry name" value="LigD_ligase_dom"/>
</dbReference>
<comment type="similarity">
    <text evidence="21">In the C-terminal section; belongs to the ATP-dependent DNA ligase family.</text>
</comment>
<evidence type="ECO:0000256" key="7">
    <source>
        <dbReference type="ARBA" id="ARBA00022723"/>
    </source>
</evidence>
<keyword evidence="8" id="KW-0547">Nucleotide-binding</keyword>
<gene>
    <name evidence="25" type="ORF">FDO65_18585</name>
</gene>
<keyword evidence="15" id="KW-0233">DNA recombination</keyword>
<accession>A0A4U6QAA8</accession>
<comment type="catalytic activity">
    <reaction evidence="20">
        <text>ATP + (deoxyribonucleotide)n-3'-hydroxyl + 5'-phospho-(deoxyribonucleotide)m = (deoxyribonucleotide)n+m + AMP + diphosphate.</text>
        <dbReference type="EC" id="6.5.1.1"/>
    </reaction>
</comment>
<evidence type="ECO:0000256" key="4">
    <source>
        <dbReference type="ARBA" id="ARBA00022679"/>
    </source>
</evidence>
<evidence type="ECO:0000313" key="26">
    <source>
        <dbReference type="Proteomes" id="UP000306985"/>
    </source>
</evidence>
<evidence type="ECO:0000256" key="11">
    <source>
        <dbReference type="ARBA" id="ARBA00022839"/>
    </source>
</evidence>
<keyword evidence="9" id="KW-0227">DNA damage</keyword>
<dbReference type="Proteomes" id="UP000306985">
    <property type="component" value="Unassembled WGS sequence"/>
</dbReference>
<evidence type="ECO:0000256" key="23">
    <source>
        <dbReference type="SAM" id="MobiDB-lite"/>
    </source>
</evidence>
<keyword evidence="7" id="KW-0479">Metal-binding</keyword>
<evidence type="ECO:0000256" key="14">
    <source>
        <dbReference type="ARBA" id="ARBA00023125"/>
    </source>
</evidence>
<dbReference type="GO" id="GO:0003677">
    <property type="term" value="F:DNA binding"/>
    <property type="evidence" value="ECO:0007669"/>
    <property type="project" value="UniProtKB-KW"/>
</dbReference>
<keyword evidence="12" id="KW-0067">ATP-binding</keyword>
<dbReference type="PROSITE" id="PS00697">
    <property type="entry name" value="DNA_LIGASE_A1"/>
    <property type="match status" value="1"/>
</dbReference>
<keyword evidence="18" id="KW-0511">Multifunctional enzyme</keyword>
<dbReference type="GO" id="GO:0006310">
    <property type="term" value="P:DNA recombination"/>
    <property type="evidence" value="ECO:0007669"/>
    <property type="project" value="UniProtKB-KW"/>
</dbReference>
<dbReference type="Pfam" id="PF01068">
    <property type="entry name" value="DNA_ligase_A_M"/>
    <property type="match status" value="1"/>
</dbReference>
<keyword evidence="26" id="KW-1185">Reference proteome</keyword>
<keyword evidence="17" id="KW-0464">Manganese</keyword>
<dbReference type="GO" id="GO:0006281">
    <property type="term" value="P:DNA repair"/>
    <property type="evidence" value="ECO:0007669"/>
    <property type="project" value="UniProtKB-KW"/>
</dbReference>
<evidence type="ECO:0000256" key="13">
    <source>
        <dbReference type="ARBA" id="ARBA00022932"/>
    </source>
</evidence>
<feature type="compositionally biased region" description="Basic and acidic residues" evidence="23">
    <location>
        <begin position="297"/>
        <end position="327"/>
    </location>
</feature>
<evidence type="ECO:0000256" key="20">
    <source>
        <dbReference type="ARBA" id="ARBA00034003"/>
    </source>
</evidence>
<keyword evidence="6" id="KW-0540">Nuclease</keyword>
<dbReference type="InterPro" id="IPR012340">
    <property type="entry name" value="NA-bd_OB-fold"/>
</dbReference>
<dbReference type="CDD" id="cd07906">
    <property type="entry name" value="Adenylation_DNA_ligase_LigD_LigC"/>
    <property type="match status" value="1"/>
</dbReference>
<evidence type="ECO:0000256" key="9">
    <source>
        <dbReference type="ARBA" id="ARBA00022763"/>
    </source>
</evidence>
<feature type="domain" description="ATP-dependent DNA ligase family profile" evidence="24">
    <location>
        <begin position="632"/>
        <end position="755"/>
    </location>
</feature>
<dbReference type="InterPro" id="IPR014145">
    <property type="entry name" value="LigD_pol_dom"/>
</dbReference>
<keyword evidence="10" id="KW-0378">Hydrolase</keyword>
<dbReference type="InterPro" id="IPR012309">
    <property type="entry name" value="DNA_ligase_ATP-dep_C"/>
</dbReference>
<evidence type="ECO:0000256" key="21">
    <source>
        <dbReference type="ARBA" id="ARBA00049981"/>
    </source>
</evidence>
<protein>
    <recommendedName>
        <fullName evidence="2">DNA ligase (ATP)</fullName>
        <ecNumber evidence="2">6.5.1.1</ecNumber>
    </recommendedName>
    <alternativeName>
        <fullName evidence="19">NHEJ DNA polymerase</fullName>
    </alternativeName>
</protein>
<dbReference type="InterPro" id="IPR016059">
    <property type="entry name" value="DNA_ligase_ATP-dep_CS"/>
</dbReference>
<dbReference type="Pfam" id="PF21686">
    <property type="entry name" value="LigD_Prim-Pol"/>
    <property type="match status" value="1"/>
</dbReference>
<dbReference type="Gene3D" id="3.30.470.30">
    <property type="entry name" value="DNA ligase/mRNA capping enzyme"/>
    <property type="match status" value="1"/>
</dbReference>
<evidence type="ECO:0000256" key="16">
    <source>
        <dbReference type="ARBA" id="ARBA00023204"/>
    </source>
</evidence>
<dbReference type="AlphaFoldDB" id="A0A4U6QAA8"/>
<evidence type="ECO:0000256" key="19">
    <source>
        <dbReference type="ARBA" id="ARBA00029943"/>
    </source>
</evidence>
<sequence length="847" mass="92219">MAGERAAVDIDGHRLALTNLRKVLYPVTGTTKAEVIGYFAEAAHVLLPHVDGRPVTRKRWPNGVDTAPFFHKDLPRGTPEWVSRCTIEHSDGPKQYPIVDSPATLAWLGQIAALELHVPQWLCASGAGEGGIGRPNRLVFDLDPGPGVELAQCAEVARWVKARLADRVVVPVTSGSKGIHLYTHLDGELDSGEASALAKDIAEALETDHRDLVTSRMSKAVRPGKVFIDWSQNSAAKTTIAPYSLRGRDAPWVAAPRTWAELADPGLRQLDYREVLDLLDDGPDPMAGLEDGSAVDPETRGGTRRQDRGDGRKLDAYRAKRSAERTPEPVPRPGPLPAGSGNSFVIQEHHARRLHYDLRLERDGVLVSWAVPKGVPESSRENRLAVHTEDHPLEYATFAGDIPHGEYGGGHMEIWDSGTYVTEKWRDHEVIVVLRGQRAKGRYALIRTNGDQWLLHRMKDQSRANPNRWGDQSSGSAAVDAGGGSATGRNTPSRERNGGELYQVAEGGGVGEGGAEESGPRPPEDLLPMLAAPTGPTDTSPSGVLHEDGWRFEGKWDGIRALAWVGPDGLRLISRVGNDFTAAYPELAELSELMDGHTAVLDGEIVALDGGRSSFARLQQRMNLQGSAAIAKAVRDVPVEFWLFDVLWLDGISLLTKKLDDRRRILDLLPLNGEICSVPDRLDDDVDTALAHSVELGWEGIVAKRGDSQYLPGKRSRTWLKIKNFTTVEVVVVGWKPGSGRRAGGIGSLLVAVGDGNGGLRYAGKVGTGFTDQVLQRLLADLEPQRRRTAPVSGTVPRPDARDAVWVEPTLVGEVQYVEWTPDGKLRAPSWRGVRIDKTVDDVRSGP</sequence>
<dbReference type="Gene3D" id="3.90.920.10">
    <property type="entry name" value="DNA primase, PRIM domain"/>
    <property type="match status" value="1"/>
</dbReference>
<proteinExistence type="inferred from homology"/>
<dbReference type="RefSeq" id="WP_137451238.1">
    <property type="nucleotide sequence ID" value="NZ_SZZH01000006.1"/>
</dbReference>
<dbReference type="Gene3D" id="3.30.1490.70">
    <property type="match status" value="1"/>
</dbReference>
<dbReference type="NCBIfam" id="NF007210">
    <property type="entry name" value="PRK09632.1"/>
    <property type="match status" value="1"/>
</dbReference>
<keyword evidence="3 25" id="KW-0436">Ligase</keyword>
<evidence type="ECO:0000256" key="12">
    <source>
        <dbReference type="ARBA" id="ARBA00022840"/>
    </source>
</evidence>
<feature type="region of interest" description="Disordered" evidence="23">
    <location>
        <begin position="281"/>
        <end position="342"/>
    </location>
</feature>
<comment type="cofactor">
    <cofactor evidence="1">
        <name>Mn(2+)</name>
        <dbReference type="ChEBI" id="CHEBI:29035"/>
    </cofactor>
</comment>
<dbReference type="CDD" id="cd07971">
    <property type="entry name" value="OBF_DNA_ligase_LigD"/>
    <property type="match status" value="1"/>
</dbReference>
<evidence type="ECO:0000256" key="5">
    <source>
        <dbReference type="ARBA" id="ARBA00022695"/>
    </source>
</evidence>
<dbReference type="GO" id="GO:0004527">
    <property type="term" value="F:exonuclease activity"/>
    <property type="evidence" value="ECO:0007669"/>
    <property type="project" value="UniProtKB-KW"/>
</dbReference>
<dbReference type="EMBL" id="SZZH01000006">
    <property type="protein sequence ID" value="TKV56851.1"/>
    <property type="molecule type" value="Genomic_DNA"/>
</dbReference>
<reference evidence="25 26" key="1">
    <citation type="submission" date="2019-05" db="EMBL/GenBank/DDBJ databases">
        <title>Nakamurella sp. N5BH11, whole genome shotgun sequence.</title>
        <authorList>
            <person name="Tuo L."/>
        </authorList>
    </citation>
    <scope>NUCLEOTIDE SEQUENCE [LARGE SCALE GENOMIC DNA]</scope>
    <source>
        <strain evidence="25 26">N5BH11</strain>
    </source>
</reference>
<dbReference type="InterPro" id="IPR052171">
    <property type="entry name" value="NHEJ_LigD"/>
</dbReference>
<dbReference type="PROSITE" id="PS50160">
    <property type="entry name" value="DNA_LIGASE_A3"/>
    <property type="match status" value="1"/>
</dbReference>
<evidence type="ECO:0000256" key="15">
    <source>
        <dbReference type="ARBA" id="ARBA00023172"/>
    </source>
</evidence>
<organism evidence="25 26">
    <name type="scientific">Nakamurella flava</name>
    <dbReference type="NCBI Taxonomy" id="2576308"/>
    <lineage>
        <taxon>Bacteria</taxon>
        <taxon>Bacillati</taxon>
        <taxon>Actinomycetota</taxon>
        <taxon>Actinomycetes</taxon>
        <taxon>Nakamurellales</taxon>
        <taxon>Nakamurellaceae</taxon>
        <taxon>Nakamurella</taxon>
    </lineage>
</organism>
<comment type="similarity">
    <text evidence="22">In the N-terminal section; belongs to the LigD polymerase family.</text>
</comment>
<dbReference type="Pfam" id="PF04679">
    <property type="entry name" value="DNA_ligase_A_C"/>
    <property type="match status" value="1"/>
</dbReference>
<dbReference type="InterPro" id="IPR012310">
    <property type="entry name" value="DNA_ligase_ATP-dep_cent"/>
</dbReference>
<dbReference type="PANTHER" id="PTHR42705:SF2">
    <property type="entry name" value="BIFUNCTIONAL NON-HOMOLOGOUS END JOINING PROTEIN LIGD"/>
    <property type="match status" value="1"/>
</dbReference>
<dbReference type="PANTHER" id="PTHR42705">
    <property type="entry name" value="BIFUNCTIONAL NON-HOMOLOGOUS END JOINING PROTEIN LIGD"/>
    <property type="match status" value="1"/>
</dbReference>
<dbReference type="SUPFAM" id="SSF56091">
    <property type="entry name" value="DNA ligase/mRNA capping enzyme, catalytic domain"/>
    <property type="match status" value="1"/>
</dbReference>
<dbReference type="SUPFAM" id="SSF50249">
    <property type="entry name" value="Nucleic acid-binding proteins"/>
    <property type="match status" value="1"/>
</dbReference>
<dbReference type="GO" id="GO:0046872">
    <property type="term" value="F:metal ion binding"/>
    <property type="evidence" value="ECO:0007669"/>
    <property type="project" value="UniProtKB-KW"/>
</dbReference>
<keyword evidence="5" id="KW-0548">Nucleotidyltransferase</keyword>
<evidence type="ECO:0000256" key="3">
    <source>
        <dbReference type="ARBA" id="ARBA00022598"/>
    </source>
</evidence>
<dbReference type="GO" id="GO:0005524">
    <property type="term" value="F:ATP binding"/>
    <property type="evidence" value="ECO:0007669"/>
    <property type="project" value="UniProtKB-KW"/>
</dbReference>
<evidence type="ECO:0000256" key="18">
    <source>
        <dbReference type="ARBA" id="ARBA00023268"/>
    </source>
</evidence>
<evidence type="ECO:0000256" key="1">
    <source>
        <dbReference type="ARBA" id="ARBA00001936"/>
    </source>
</evidence>
<evidence type="ECO:0000256" key="22">
    <source>
        <dbReference type="ARBA" id="ARBA00049990"/>
    </source>
</evidence>
<dbReference type="NCBIfam" id="TIGR02777">
    <property type="entry name" value="LigD_PE_dom"/>
    <property type="match status" value="1"/>
</dbReference>
<evidence type="ECO:0000313" key="25">
    <source>
        <dbReference type="EMBL" id="TKV56851.1"/>
    </source>
</evidence>
<evidence type="ECO:0000256" key="17">
    <source>
        <dbReference type="ARBA" id="ARBA00023211"/>
    </source>
</evidence>
<dbReference type="GO" id="GO:0003887">
    <property type="term" value="F:DNA-directed DNA polymerase activity"/>
    <property type="evidence" value="ECO:0007669"/>
    <property type="project" value="UniProtKB-KW"/>
</dbReference>
<dbReference type="Pfam" id="PF13298">
    <property type="entry name" value="LigD_N"/>
    <property type="match status" value="1"/>
</dbReference>
<evidence type="ECO:0000256" key="10">
    <source>
        <dbReference type="ARBA" id="ARBA00022801"/>
    </source>
</evidence>
<keyword evidence="13" id="KW-0239">DNA-directed DNA polymerase</keyword>
<dbReference type="InterPro" id="IPR033649">
    <property type="entry name" value="MtLigD_Pol-like"/>
</dbReference>
<evidence type="ECO:0000256" key="8">
    <source>
        <dbReference type="ARBA" id="ARBA00022741"/>
    </source>
</evidence>
<evidence type="ECO:0000259" key="24">
    <source>
        <dbReference type="PROSITE" id="PS50160"/>
    </source>
</evidence>
<feature type="region of interest" description="Disordered" evidence="23">
    <location>
        <begin position="463"/>
        <end position="543"/>
    </location>
</feature>
<dbReference type="NCBIfam" id="TIGR02779">
    <property type="entry name" value="NHEJ_ligase_lig"/>
    <property type="match status" value="1"/>
</dbReference>
<dbReference type="InterPro" id="IPR014144">
    <property type="entry name" value="LigD_PE_domain"/>
</dbReference>
<dbReference type="EC" id="6.5.1.1" evidence="2"/>
<dbReference type="CDD" id="cd04863">
    <property type="entry name" value="MtLigD_Pol_like"/>
    <property type="match status" value="1"/>
</dbReference>
<dbReference type="Gene3D" id="2.40.50.140">
    <property type="entry name" value="Nucleic acid-binding proteins"/>
    <property type="match status" value="1"/>
</dbReference>
<dbReference type="GO" id="GO:0003910">
    <property type="term" value="F:DNA ligase (ATP) activity"/>
    <property type="evidence" value="ECO:0007669"/>
    <property type="project" value="UniProtKB-EC"/>
</dbReference>
<keyword evidence="11" id="KW-0269">Exonuclease</keyword>
<keyword evidence="4" id="KW-0808">Transferase</keyword>
<keyword evidence="14" id="KW-0238">DNA-binding</keyword>
<comment type="caution">
    <text evidence="25">The sequence shown here is derived from an EMBL/GenBank/DDBJ whole genome shotgun (WGS) entry which is preliminary data.</text>
</comment>
<evidence type="ECO:0000256" key="6">
    <source>
        <dbReference type="ARBA" id="ARBA00022722"/>
    </source>
</evidence>
<keyword evidence="16" id="KW-0234">DNA repair</keyword>
<dbReference type="NCBIfam" id="TIGR02778">
    <property type="entry name" value="ligD_pol"/>
    <property type="match status" value="1"/>
</dbReference>
<evidence type="ECO:0000256" key="2">
    <source>
        <dbReference type="ARBA" id="ARBA00012727"/>
    </source>
</evidence>